<evidence type="ECO:0000256" key="7">
    <source>
        <dbReference type="SAM" id="Phobius"/>
    </source>
</evidence>
<keyword evidence="3 7" id="KW-0812">Transmembrane</keyword>
<name>A0AAN6NC59_9PEZI</name>
<comment type="caution">
    <text evidence="8">The sequence shown here is derived from an EMBL/GenBank/DDBJ whole genome shotgun (WGS) entry which is preliminary data.</text>
</comment>
<evidence type="ECO:0000256" key="1">
    <source>
        <dbReference type="ARBA" id="ARBA00004141"/>
    </source>
</evidence>
<evidence type="ECO:0000256" key="4">
    <source>
        <dbReference type="ARBA" id="ARBA00022989"/>
    </source>
</evidence>
<feature type="transmembrane region" description="Helical" evidence="7">
    <location>
        <begin position="119"/>
        <end position="139"/>
    </location>
</feature>
<feature type="region of interest" description="Disordered" evidence="6">
    <location>
        <begin position="1"/>
        <end position="23"/>
    </location>
</feature>
<dbReference type="AlphaFoldDB" id="A0AAN6NC59"/>
<dbReference type="PANTHER" id="PTHR22779">
    <property type="entry name" value="SD17342P"/>
    <property type="match status" value="1"/>
</dbReference>
<gene>
    <name evidence="8" type="ORF">QBC46DRAFT_54707</name>
</gene>
<organism evidence="8 9">
    <name type="scientific">Diplogelasinospora grovesii</name>
    <dbReference type="NCBI Taxonomy" id="303347"/>
    <lineage>
        <taxon>Eukaryota</taxon>
        <taxon>Fungi</taxon>
        <taxon>Dikarya</taxon>
        <taxon>Ascomycota</taxon>
        <taxon>Pezizomycotina</taxon>
        <taxon>Sordariomycetes</taxon>
        <taxon>Sordariomycetidae</taxon>
        <taxon>Sordariales</taxon>
        <taxon>Diplogelasinosporaceae</taxon>
        <taxon>Diplogelasinospora</taxon>
    </lineage>
</organism>
<keyword evidence="9" id="KW-1185">Reference proteome</keyword>
<feature type="transmembrane region" description="Helical" evidence="7">
    <location>
        <begin position="41"/>
        <end position="66"/>
    </location>
</feature>
<dbReference type="InterPro" id="IPR019334">
    <property type="entry name" value="TMEM170A/B/YPR153W-like"/>
</dbReference>
<feature type="transmembrane region" description="Helical" evidence="7">
    <location>
        <begin position="78"/>
        <end position="107"/>
    </location>
</feature>
<evidence type="ECO:0000256" key="3">
    <source>
        <dbReference type="ARBA" id="ARBA00022692"/>
    </source>
</evidence>
<dbReference type="Pfam" id="PF10190">
    <property type="entry name" value="Tmemb_170"/>
    <property type="match status" value="1"/>
</dbReference>
<evidence type="ECO:0000313" key="8">
    <source>
        <dbReference type="EMBL" id="KAK3943060.1"/>
    </source>
</evidence>
<dbReference type="EMBL" id="MU853769">
    <property type="protein sequence ID" value="KAK3943060.1"/>
    <property type="molecule type" value="Genomic_DNA"/>
</dbReference>
<evidence type="ECO:0008006" key="10">
    <source>
        <dbReference type="Google" id="ProtNLM"/>
    </source>
</evidence>
<comment type="similarity">
    <text evidence="2">Belongs to the TMEM170 family.</text>
</comment>
<comment type="subcellular location">
    <subcellularLocation>
        <location evidence="1">Membrane</location>
        <topology evidence="1">Multi-pass membrane protein</topology>
    </subcellularLocation>
</comment>
<dbReference type="GO" id="GO:0016020">
    <property type="term" value="C:membrane"/>
    <property type="evidence" value="ECO:0007669"/>
    <property type="project" value="UniProtKB-SubCell"/>
</dbReference>
<keyword evidence="4 7" id="KW-1133">Transmembrane helix</keyword>
<protein>
    <recommendedName>
        <fullName evidence="10">Integral membrane protein</fullName>
    </recommendedName>
</protein>
<dbReference type="Proteomes" id="UP001303473">
    <property type="component" value="Unassembled WGS sequence"/>
</dbReference>
<sequence>MEGASRIRRDTAPAGYTTPPFPSLHWPPQDPRWSLYTLGDILRFTLLWTLIIYGLFHLGAAGIALLMQVGKKKSNWKFLWLVPIVYAIVAGVEALFAGSIVGLIVGASYTSGRFTMSTWVPFIWGWINVLVLIVSSFRIQGGL</sequence>
<proteinExistence type="inferred from homology"/>
<evidence type="ECO:0000256" key="5">
    <source>
        <dbReference type="ARBA" id="ARBA00023136"/>
    </source>
</evidence>
<feature type="compositionally biased region" description="Basic and acidic residues" evidence="6">
    <location>
        <begin position="1"/>
        <end position="11"/>
    </location>
</feature>
<reference evidence="9" key="1">
    <citation type="journal article" date="2023" name="Mol. Phylogenet. Evol.">
        <title>Genome-scale phylogeny and comparative genomics of the fungal order Sordariales.</title>
        <authorList>
            <person name="Hensen N."/>
            <person name="Bonometti L."/>
            <person name="Westerberg I."/>
            <person name="Brannstrom I.O."/>
            <person name="Guillou S."/>
            <person name="Cros-Aarteil S."/>
            <person name="Calhoun S."/>
            <person name="Haridas S."/>
            <person name="Kuo A."/>
            <person name="Mondo S."/>
            <person name="Pangilinan J."/>
            <person name="Riley R."/>
            <person name="LaButti K."/>
            <person name="Andreopoulos B."/>
            <person name="Lipzen A."/>
            <person name="Chen C."/>
            <person name="Yan M."/>
            <person name="Daum C."/>
            <person name="Ng V."/>
            <person name="Clum A."/>
            <person name="Steindorff A."/>
            <person name="Ohm R.A."/>
            <person name="Martin F."/>
            <person name="Silar P."/>
            <person name="Natvig D.O."/>
            <person name="Lalanne C."/>
            <person name="Gautier V."/>
            <person name="Ament-Velasquez S.L."/>
            <person name="Kruys A."/>
            <person name="Hutchinson M.I."/>
            <person name="Powell A.J."/>
            <person name="Barry K."/>
            <person name="Miller A.N."/>
            <person name="Grigoriev I.V."/>
            <person name="Debuchy R."/>
            <person name="Gladieux P."/>
            <person name="Hiltunen Thoren M."/>
            <person name="Johannesson H."/>
        </authorList>
    </citation>
    <scope>NUCLEOTIDE SEQUENCE [LARGE SCALE GENOMIC DNA]</scope>
    <source>
        <strain evidence="9">CBS 340.73</strain>
    </source>
</reference>
<accession>A0AAN6NC59</accession>
<evidence type="ECO:0000256" key="2">
    <source>
        <dbReference type="ARBA" id="ARBA00006325"/>
    </source>
</evidence>
<evidence type="ECO:0000256" key="6">
    <source>
        <dbReference type="SAM" id="MobiDB-lite"/>
    </source>
</evidence>
<evidence type="ECO:0000313" key="9">
    <source>
        <dbReference type="Proteomes" id="UP001303473"/>
    </source>
</evidence>
<keyword evidence="5 7" id="KW-0472">Membrane</keyword>
<dbReference type="PANTHER" id="PTHR22779:SF6">
    <property type="entry name" value="SD17342P"/>
    <property type="match status" value="1"/>
</dbReference>